<proteinExistence type="inferred from homology"/>
<keyword evidence="8" id="KW-0238">DNA-binding</keyword>
<protein>
    <submittedName>
        <fullName evidence="16">Zinc finger protein 2-like isoform X1</fullName>
    </submittedName>
</protein>
<dbReference type="CDD" id="cd07765">
    <property type="entry name" value="KRAB_A-box"/>
    <property type="match status" value="1"/>
</dbReference>
<dbReference type="PROSITE" id="PS50805">
    <property type="entry name" value="KRAB"/>
    <property type="match status" value="1"/>
</dbReference>
<dbReference type="Gene3D" id="3.30.160.60">
    <property type="entry name" value="Classic Zinc Finger"/>
    <property type="match status" value="10"/>
</dbReference>
<evidence type="ECO:0000256" key="3">
    <source>
        <dbReference type="ARBA" id="ARBA00022723"/>
    </source>
</evidence>
<evidence type="ECO:0000259" key="13">
    <source>
        <dbReference type="PROSITE" id="PS50157"/>
    </source>
</evidence>
<dbReference type="PANTHER" id="PTHR24399:SF54">
    <property type="entry name" value="GASTRULA ZINC FINGER PROTEIN XLCGF26.1-LIKE-RELATED"/>
    <property type="match status" value="1"/>
</dbReference>
<keyword evidence="3" id="KW-0479">Metal-binding</keyword>
<feature type="domain" description="C2H2-type" evidence="13">
    <location>
        <begin position="385"/>
        <end position="412"/>
    </location>
</feature>
<keyword evidence="9" id="KW-0804">Transcription</keyword>
<keyword evidence="4" id="KW-0677">Repeat</keyword>
<dbReference type="SUPFAM" id="SSF109640">
    <property type="entry name" value="KRAB domain (Kruppel-associated box)"/>
    <property type="match status" value="1"/>
</dbReference>
<evidence type="ECO:0000256" key="4">
    <source>
        <dbReference type="ARBA" id="ARBA00022737"/>
    </source>
</evidence>
<dbReference type="InterPro" id="IPR036051">
    <property type="entry name" value="KRAB_dom_sf"/>
</dbReference>
<sequence length="543" mass="61482">MAARPPAQVLVTFEDVVIYFSPEEWAELAGWQRELYRQVMLENYEVVTSLGWPCVKPEIICKIEREEEPCVRDLPDPHEWRRHQMSLPDGDIQMKKEEEEGPETLPAAAAFLGKPEPCSKRWGSSARGRLGRRRGGPAVRPRTQPLLALRQAALLKKNPPTCPECDKSFKSNTALTIHERSHTGERPFKCQECGKGFPSKGDLKRHQKTHAGKTEPPSLGAAICLPPKLLLARPQRGPLGPKRPHTCTQCGKSFNKSRDLKKHQQTHTAERPFSCPQCGSSFRLKQILVSHQKVHRGEKPFRCTDCGKQFSQKHHLLSHQRVHTGEKPFTCTQCGHRFSQKHHLVSHQRIHTGERPFICTQCAKSFKDKKTLIIHERIHTGEKPYKCNECGKTCSQKQHLKSHQRIHRGPRMLGALETRWREDAVVSPQGTRAEAKPFQCAACEKRFRDERIMLAHQRTHAEQGLLKSIPRVGQSLRLALQHSSQLEQARGPSPLLSGASPPQKLALTAPQGALAAKRPFACGNCGKRFTQSKYLRLHQRSHT</sequence>
<accession>A0ABM4E659</accession>
<dbReference type="InterPro" id="IPR013087">
    <property type="entry name" value="Znf_C2H2_type"/>
</dbReference>
<keyword evidence="15" id="KW-1185">Reference proteome</keyword>
<feature type="compositionally biased region" description="Low complexity" evidence="12">
    <location>
        <begin position="491"/>
        <end position="502"/>
    </location>
</feature>
<keyword evidence="7" id="KW-0805">Transcription regulation</keyword>
<dbReference type="SMART" id="SM00355">
    <property type="entry name" value="ZnF_C2H2"/>
    <property type="match status" value="10"/>
</dbReference>
<feature type="domain" description="C2H2-type" evidence="13">
    <location>
        <begin position="520"/>
        <end position="543"/>
    </location>
</feature>
<evidence type="ECO:0000313" key="15">
    <source>
        <dbReference type="Proteomes" id="UP001652627"/>
    </source>
</evidence>
<feature type="domain" description="KRAB" evidence="14">
    <location>
        <begin position="11"/>
        <end position="82"/>
    </location>
</feature>
<organism evidence="15 16">
    <name type="scientific">Apteryx mantelli</name>
    <name type="common">North Island brown kiwi</name>
    <dbReference type="NCBI Taxonomy" id="2696672"/>
    <lineage>
        <taxon>Eukaryota</taxon>
        <taxon>Metazoa</taxon>
        <taxon>Chordata</taxon>
        <taxon>Craniata</taxon>
        <taxon>Vertebrata</taxon>
        <taxon>Euteleostomi</taxon>
        <taxon>Archelosauria</taxon>
        <taxon>Archosauria</taxon>
        <taxon>Dinosauria</taxon>
        <taxon>Saurischia</taxon>
        <taxon>Theropoda</taxon>
        <taxon>Coelurosauria</taxon>
        <taxon>Aves</taxon>
        <taxon>Palaeognathae</taxon>
        <taxon>Apterygiformes</taxon>
        <taxon>Apterygidae</taxon>
        <taxon>Apteryx</taxon>
    </lineage>
</organism>
<dbReference type="SUPFAM" id="SSF57667">
    <property type="entry name" value="beta-beta-alpha zinc fingers"/>
    <property type="match status" value="6"/>
</dbReference>
<feature type="domain" description="C2H2-type" evidence="13">
    <location>
        <begin position="245"/>
        <end position="272"/>
    </location>
</feature>
<dbReference type="Pfam" id="PF01352">
    <property type="entry name" value="KRAB"/>
    <property type="match status" value="1"/>
</dbReference>
<evidence type="ECO:0000256" key="2">
    <source>
        <dbReference type="ARBA" id="ARBA00006991"/>
    </source>
</evidence>
<keyword evidence="10" id="KW-0539">Nucleus</keyword>
<dbReference type="Proteomes" id="UP001652627">
    <property type="component" value="Chromosome 2"/>
</dbReference>
<evidence type="ECO:0000256" key="10">
    <source>
        <dbReference type="ARBA" id="ARBA00023242"/>
    </source>
</evidence>
<evidence type="ECO:0000313" key="16">
    <source>
        <dbReference type="RefSeq" id="XP_067148214.1"/>
    </source>
</evidence>
<evidence type="ECO:0000256" key="8">
    <source>
        <dbReference type="ARBA" id="ARBA00023125"/>
    </source>
</evidence>
<dbReference type="SMART" id="SM00349">
    <property type="entry name" value="KRAB"/>
    <property type="match status" value="1"/>
</dbReference>
<gene>
    <name evidence="16" type="primary">LOC106500483</name>
</gene>
<dbReference type="RefSeq" id="XP_067148214.1">
    <property type="nucleotide sequence ID" value="XM_067292113.1"/>
</dbReference>
<feature type="region of interest" description="Disordered" evidence="12">
    <location>
        <begin position="483"/>
        <end position="503"/>
    </location>
</feature>
<evidence type="ECO:0000256" key="12">
    <source>
        <dbReference type="SAM" id="MobiDB-lite"/>
    </source>
</evidence>
<feature type="domain" description="C2H2-type" evidence="13">
    <location>
        <begin position="273"/>
        <end position="300"/>
    </location>
</feature>
<feature type="domain" description="C2H2-type" evidence="13">
    <location>
        <begin position="329"/>
        <end position="356"/>
    </location>
</feature>
<name>A0ABM4E659_9AVES</name>
<evidence type="ECO:0000256" key="7">
    <source>
        <dbReference type="ARBA" id="ARBA00023015"/>
    </source>
</evidence>
<feature type="domain" description="C2H2-type" evidence="13">
    <location>
        <begin position="357"/>
        <end position="384"/>
    </location>
</feature>
<comment type="similarity">
    <text evidence="2">Belongs to the krueppel C2H2-type zinc-finger protein family.</text>
</comment>
<dbReference type="PROSITE" id="PS50157">
    <property type="entry name" value="ZINC_FINGER_C2H2_2"/>
    <property type="match status" value="10"/>
</dbReference>
<reference evidence="16" key="2">
    <citation type="submission" date="2025-08" db="UniProtKB">
        <authorList>
            <consortium name="RefSeq"/>
        </authorList>
    </citation>
    <scope>IDENTIFICATION</scope>
    <source>
        <tissue evidence="16">Blood</tissue>
    </source>
</reference>
<keyword evidence="6" id="KW-0862">Zinc</keyword>
<dbReference type="PROSITE" id="PS00028">
    <property type="entry name" value="ZINC_FINGER_C2H2_1"/>
    <property type="match status" value="10"/>
</dbReference>
<comment type="subcellular location">
    <subcellularLocation>
        <location evidence="1">Nucleus</location>
    </subcellularLocation>
</comment>
<feature type="domain" description="C2H2-type" evidence="13">
    <location>
        <begin position="301"/>
        <end position="328"/>
    </location>
</feature>
<reference evidence="15" key="1">
    <citation type="submission" date="2025-05" db="UniProtKB">
        <authorList>
            <consortium name="RefSeq"/>
        </authorList>
    </citation>
    <scope>NUCLEOTIDE SEQUENCE [LARGE SCALE GENOMIC DNA]</scope>
</reference>
<evidence type="ECO:0000256" key="11">
    <source>
        <dbReference type="PROSITE-ProRule" id="PRU00042"/>
    </source>
</evidence>
<evidence type="ECO:0000259" key="14">
    <source>
        <dbReference type="PROSITE" id="PS50805"/>
    </source>
</evidence>
<evidence type="ECO:0000256" key="1">
    <source>
        <dbReference type="ARBA" id="ARBA00004123"/>
    </source>
</evidence>
<dbReference type="Pfam" id="PF00096">
    <property type="entry name" value="zf-C2H2"/>
    <property type="match status" value="8"/>
</dbReference>
<dbReference type="GeneID" id="106500483"/>
<feature type="domain" description="C2H2-type" evidence="13">
    <location>
        <begin position="188"/>
        <end position="215"/>
    </location>
</feature>
<evidence type="ECO:0000256" key="9">
    <source>
        <dbReference type="ARBA" id="ARBA00023163"/>
    </source>
</evidence>
<feature type="region of interest" description="Disordered" evidence="12">
    <location>
        <begin position="199"/>
        <end position="218"/>
    </location>
</feature>
<dbReference type="PANTHER" id="PTHR24399">
    <property type="entry name" value="ZINC FINGER AND BTB DOMAIN-CONTAINING"/>
    <property type="match status" value="1"/>
</dbReference>
<keyword evidence="5 11" id="KW-0863">Zinc-finger</keyword>
<feature type="domain" description="C2H2-type" evidence="13">
    <location>
        <begin position="438"/>
        <end position="465"/>
    </location>
</feature>
<feature type="region of interest" description="Disordered" evidence="12">
    <location>
        <begin position="120"/>
        <end position="140"/>
    </location>
</feature>
<evidence type="ECO:0000256" key="6">
    <source>
        <dbReference type="ARBA" id="ARBA00022833"/>
    </source>
</evidence>
<dbReference type="InterPro" id="IPR001909">
    <property type="entry name" value="KRAB"/>
</dbReference>
<evidence type="ECO:0000256" key="5">
    <source>
        <dbReference type="ARBA" id="ARBA00022771"/>
    </source>
</evidence>
<dbReference type="Gene3D" id="6.10.140.140">
    <property type="match status" value="1"/>
</dbReference>
<feature type="domain" description="C2H2-type" evidence="13">
    <location>
        <begin position="160"/>
        <end position="187"/>
    </location>
</feature>
<dbReference type="InterPro" id="IPR036236">
    <property type="entry name" value="Znf_C2H2_sf"/>
</dbReference>